<dbReference type="Proteomes" id="UP000186601">
    <property type="component" value="Unassembled WGS sequence"/>
</dbReference>
<organism evidence="1 2">
    <name type="scientific">Hermanssonia centrifuga</name>
    <dbReference type="NCBI Taxonomy" id="98765"/>
    <lineage>
        <taxon>Eukaryota</taxon>
        <taxon>Fungi</taxon>
        <taxon>Dikarya</taxon>
        <taxon>Basidiomycota</taxon>
        <taxon>Agaricomycotina</taxon>
        <taxon>Agaricomycetes</taxon>
        <taxon>Polyporales</taxon>
        <taxon>Meruliaceae</taxon>
        <taxon>Hermanssonia</taxon>
    </lineage>
</organism>
<accession>A0A2R6S5Q4</accession>
<sequence>MSATDTVDVKQLLGLRPFSEQLSGYVSSLSALASNASSAPEVKSYPDAVYFNYFPLGLSLLFKPVNGYKPKTGLTCKELNDEDLILDGIDIYNVPTPKSSAPTKSKSPYSTYPIDTVTLHLASIEGKARQPATEIKRDTTGKDFVLGMGEPDRKGGGAGPSSGSIGIWCEWSKDGVMVEFGGEESRGPQAWERGKDAVWKVISIFPVDSS</sequence>
<comment type="caution">
    <text evidence="1">The sequence shown here is derived from an EMBL/GenBank/DDBJ whole genome shotgun (WGS) entry which is preliminary data.</text>
</comment>
<keyword evidence="2" id="KW-1185">Reference proteome</keyword>
<gene>
    <name evidence="1" type="ORF">PHLCEN_2v601</name>
</gene>
<name>A0A2R6S5Q4_9APHY</name>
<dbReference type="EMBL" id="MLYV02000035">
    <property type="protein sequence ID" value="PSS37585.1"/>
    <property type="molecule type" value="Genomic_DNA"/>
</dbReference>
<dbReference type="OrthoDB" id="2224399at2759"/>
<dbReference type="AlphaFoldDB" id="A0A2R6S5Q4"/>
<evidence type="ECO:0000313" key="1">
    <source>
        <dbReference type="EMBL" id="PSS37585.1"/>
    </source>
</evidence>
<reference evidence="1 2" key="1">
    <citation type="submission" date="2018-02" db="EMBL/GenBank/DDBJ databases">
        <title>Genome sequence of the basidiomycete white-rot fungus Phlebia centrifuga.</title>
        <authorList>
            <person name="Granchi Z."/>
            <person name="Peng M."/>
            <person name="de Vries R.P."/>
            <person name="Hilden K."/>
            <person name="Makela M.R."/>
            <person name="Grigoriev I."/>
            <person name="Riley R."/>
        </authorList>
    </citation>
    <scope>NUCLEOTIDE SEQUENCE [LARGE SCALE GENOMIC DNA]</scope>
    <source>
        <strain evidence="1 2">FBCC195</strain>
    </source>
</reference>
<protein>
    <submittedName>
        <fullName evidence="1">Uncharacterized protein</fullName>
    </submittedName>
</protein>
<proteinExistence type="predicted"/>
<evidence type="ECO:0000313" key="2">
    <source>
        <dbReference type="Proteomes" id="UP000186601"/>
    </source>
</evidence>